<evidence type="ECO:0000256" key="1">
    <source>
        <dbReference type="SAM" id="Coils"/>
    </source>
</evidence>
<keyword evidence="3" id="KW-1185">Reference proteome</keyword>
<evidence type="ECO:0000313" key="3">
    <source>
        <dbReference type="Proteomes" id="UP001642409"/>
    </source>
</evidence>
<feature type="coiled-coil region" evidence="1">
    <location>
        <begin position="210"/>
        <end position="266"/>
    </location>
</feature>
<sequence length="268" mass="31335">MLKITTNSQKQQRILDDRPLGYVETVQSSFVCQKVQLKQCGVQVQTPQNSCVSLNKNYVEIIDVKLVVTSELQINESSESKQIFCEDENLTRITRIATITANMKLFDKSFYNYPQKFDEEISLVANRNQLTLTTQLQQQTSAVSKVNKIIEWKPSTSNNKPKLTTQNEANYAKMKLELEIMQKNADLDLDIKKQIALIENNAKIESKRIEQEHELKMRKMEIQMEIMKSNAKIESKRIEQEHELKMRKIEIQIIQKRIELKNLKEDKK</sequence>
<dbReference type="Proteomes" id="UP001642409">
    <property type="component" value="Unassembled WGS sequence"/>
</dbReference>
<accession>A0ABP1H4T1</accession>
<evidence type="ECO:0000313" key="2">
    <source>
        <dbReference type="EMBL" id="CAL5986112.1"/>
    </source>
</evidence>
<keyword evidence="1" id="KW-0175">Coiled coil</keyword>
<gene>
    <name evidence="2" type="ORF">HINF_LOCUS9261</name>
</gene>
<organism evidence="2 3">
    <name type="scientific">Hexamita inflata</name>
    <dbReference type="NCBI Taxonomy" id="28002"/>
    <lineage>
        <taxon>Eukaryota</taxon>
        <taxon>Metamonada</taxon>
        <taxon>Diplomonadida</taxon>
        <taxon>Hexamitidae</taxon>
        <taxon>Hexamitinae</taxon>
        <taxon>Hexamita</taxon>
    </lineage>
</organism>
<dbReference type="EMBL" id="CAXDID020000019">
    <property type="protein sequence ID" value="CAL5986112.1"/>
    <property type="molecule type" value="Genomic_DNA"/>
</dbReference>
<reference evidence="2 3" key="1">
    <citation type="submission" date="2024-07" db="EMBL/GenBank/DDBJ databases">
        <authorList>
            <person name="Akdeniz Z."/>
        </authorList>
    </citation>
    <scope>NUCLEOTIDE SEQUENCE [LARGE SCALE GENOMIC DNA]</scope>
</reference>
<proteinExistence type="predicted"/>
<protein>
    <submittedName>
        <fullName evidence="2">Hypothetical_protein</fullName>
    </submittedName>
</protein>
<name>A0ABP1H4T1_9EUKA</name>
<comment type="caution">
    <text evidence="2">The sequence shown here is derived from an EMBL/GenBank/DDBJ whole genome shotgun (WGS) entry which is preliminary data.</text>
</comment>